<accession>A0A2S2QT38</accession>
<dbReference type="GO" id="GO:0097539">
    <property type="term" value="C:ciliary transition fiber"/>
    <property type="evidence" value="ECO:0007669"/>
    <property type="project" value="InterPro"/>
</dbReference>
<evidence type="ECO:0000256" key="1">
    <source>
        <dbReference type="SAM" id="Coils"/>
    </source>
</evidence>
<gene>
    <name evidence="3" type="primary">FBF1</name>
    <name evidence="3" type="ORF">g.38757</name>
</gene>
<feature type="coiled-coil region" evidence="1">
    <location>
        <begin position="315"/>
        <end position="371"/>
    </location>
</feature>
<feature type="coiled-coil region" evidence="1">
    <location>
        <begin position="488"/>
        <end position="652"/>
    </location>
</feature>
<evidence type="ECO:0000256" key="2">
    <source>
        <dbReference type="SAM" id="MobiDB-lite"/>
    </source>
</evidence>
<feature type="region of interest" description="Disordered" evidence="2">
    <location>
        <begin position="1"/>
        <end position="168"/>
    </location>
</feature>
<dbReference type="InterPro" id="IPR033561">
    <property type="entry name" value="FBF1"/>
</dbReference>
<reference evidence="3" key="1">
    <citation type="submission" date="2018-04" db="EMBL/GenBank/DDBJ databases">
        <title>Transcriptome assembly of Sipha flava.</title>
        <authorList>
            <person name="Scully E.D."/>
            <person name="Geib S.M."/>
            <person name="Palmer N.A."/>
            <person name="Koch K."/>
            <person name="Bradshaw J."/>
            <person name="Heng-Moss T."/>
            <person name="Sarath G."/>
        </authorList>
    </citation>
    <scope>NUCLEOTIDE SEQUENCE</scope>
</reference>
<sequence>MTGSVDNWDVLDDLISKDEGERKDQGIISSRNHETRSRRTTAASSAVRETTDDWLGLRPNSSTETAPPSHYEPSSVSSRGPSRRQDFRQQRTSRSAGLLFSDDDDDDDNGRNATADRKAAGTRHGYDMFAGPGGGGGKAADQQTLSKRRETSPSIVTAAGTNAAAGDKMPSWLSGLIQHKDETSTAPPPPPPILITNEMAVTGTQKSEATESKNVENKSFMFETLLKQKDSVVTSTLELIQDLTKKKQDIQQATLTLIQEQQNSDLLIKTLLMDNSCSSVIDRQELERLRSENHNFKLTIDHFAKKHELELDVLKTRYELQQNVLQEKLDRFEEHVNELEEARKADMIERKENENRLKETYEERLRAMHESHLTDLKQTAELQKIKTAHLEQIEFSIRDSKPKHLTSDDLTAREISIATQDQKLKGYSAIFIYTSHLLIFSTHAMRNIYNINIIIINSITEVYIRKVDKIIVLNLTGIDLQKEIDKQMTVLEGERSALQMKIEEFQLRNQRERNELELDSKELKRSLKTFEEERKTWEREKKSETQYIESRKQELEAVRLSVMEEQRKLTEERYEVASERYKLESMLKLDSGTGTNLIQAKVEVKENFRELKKKEKELEKRLENVKELEKRLDEEKQKLQEQDDEIKMKSIRAEKMLKIAVTKQDEGLKSLENAKDIQNKFDKKGNDIQKRLLDVIRREENVIQEETKLAKEKEAFKKQLKKLDLVLPQLSSDEISFLHPTLNKYEAEKDIHTRKFTYSIL</sequence>
<protein>
    <submittedName>
        <fullName evidence="3">Fas-binding factor 1</fullName>
    </submittedName>
</protein>
<keyword evidence="1" id="KW-0175">Coiled coil</keyword>
<feature type="compositionally biased region" description="Basic and acidic residues" evidence="2">
    <location>
        <begin position="14"/>
        <end position="37"/>
    </location>
</feature>
<dbReference type="OrthoDB" id="8195456at2759"/>
<dbReference type="GO" id="GO:0060271">
    <property type="term" value="P:cilium assembly"/>
    <property type="evidence" value="ECO:0007669"/>
    <property type="project" value="InterPro"/>
</dbReference>
<dbReference type="GO" id="GO:0036064">
    <property type="term" value="C:ciliary basal body"/>
    <property type="evidence" value="ECO:0007669"/>
    <property type="project" value="TreeGrafter"/>
</dbReference>
<dbReference type="GO" id="GO:0090162">
    <property type="term" value="P:establishment of epithelial cell polarity"/>
    <property type="evidence" value="ECO:0007669"/>
    <property type="project" value="InterPro"/>
</dbReference>
<dbReference type="PANTHER" id="PTHR33689">
    <property type="entry name" value="FAS-BINDING FACTOR 1"/>
    <property type="match status" value="1"/>
</dbReference>
<name>A0A2S2QT38_9HEMI</name>
<organism evidence="3">
    <name type="scientific">Sipha flava</name>
    <name type="common">yellow sugarcane aphid</name>
    <dbReference type="NCBI Taxonomy" id="143950"/>
    <lineage>
        <taxon>Eukaryota</taxon>
        <taxon>Metazoa</taxon>
        <taxon>Ecdysozoa</taxon>
        <taxon>Arthropoda</taxon>
        <taxon>Hexapoda</taxon>
        <taxon>Insecta</taxon>
        <taxon>Pterygota</taxon>
        <taxon>Neoptera</taxon>
        <taxon>Paraneoptera</taxon>
        <taxon>Hemiptera</taxon>
        <taxon>Sternorrhyncha</taxon>
        <taxon>Aphidomorpha</taxon>
        <taxon>Aphidoidea</taxon>
        <taxon>Aphididae</taxon>
        <taxon>Sipha</taxon>
    </lineage>
</organism>
<proteinExistence type="predicted"/>
<dbReference type="EMBL" id="GGMS01011724">
    <property type="protein sequence ID" value="MBY80927.1"/>
    <property type="molecule type" value="Transcribed_RNA"/>
</dbReference>
<evidence type="ECO:0000313" key="3">
    <source>
        <dbReference type="EMBL" id="MBY80927.1"/>
    </source>
</evidence>
<dbReference type="GO" id="GO:0005814">
    <property type="term" value="C:centriole"/>
    <property type="evidence" value="ECO:0007669"/>
    <property type="project" value="TreeGrafter"/>
</dbReference>
<dbReference type="PANTHER" id="PTHR33689:SF1">
    <property type="entry name" value="FAS-BINDING FACTOR 1"/>
    <property type="match status" value="1"/>
</dbReference>
<dbReference type="AlphaFoldDB" id="A0A2S2QT38"/>